<proteinExistence type="predicted"/>
<comment type="caution">
    <text evidence="1">The sequence shown here is derived from an EMBL/GenBank/DDBJ whole genome shotgun (WGS) entry which is preliminary data.</text>
</comment>
<accession>A0ABR2KMX4</accession>
<evidence type="ECO:0000313" key="1">
    <source>
        <dbReference type="EMBL" id="KAK8892421.1"/>
    </source>
</evidence>
<dbReference type="Proteomes" id="UP001470230">
    <property type="component" value="Unassembled WGS sequence"/>
</dbReference>
<organism evidence="1 2">
    <name type="scientific">Tritrichomonas musculus</name>
    <dbReference type="NCBI Taxonomy" id="1915356"/>
    <lineage>
        <taxon>Eukaryota</taxon>
        <taxon>Metamonada</taxon>
        <taxon>Parabasalia</taxon>
        <taxon>Tritrichomonadida</taxon>
        <taxon>Tritrichomonadidae</taxon>
        <taxon>Tritrichomonas</taxon>
    </lineage>
</organism>
<sequence>MEEAYTINYQLEYISTYVKHNFLIYDISKVIPKSSAFKIKDIKDVINEIDSYHRTTGIMIGNFSITENLFLFLLIFDNHAIILYETQLQQFQQFFTNFSDKTSLFFLNSKCEKEIHNIGVQNTTNINNEQIQLNFQRNICEQIREQIIDCIIRKSQIRTQKRHFEQKSEKITINKDALNGSN</sequence>
<reference evidence="1 2" key="1">
    <citation type="submission" date="2024-04" db="EMBL/GenBank/DDBJ databases">
        <title>Tritrichomonas musculus Genome.</title>
        <authorList>
            <person name="Alves-Ferreira E."/>
            <person name="Grigg M."/>
            <person name="Lorenzi H."/>
            <person name="Galac M."/>
        </authorList>
    </citation>
    <scope>NUCLEOTIDE SEQUENCE [LARGE SCALE GENOMIC DNA]</scope>
    <source>
        <strain evidence="1 2">EAF2021</strain>
    </source>
</reference>
<name>A0ABR2KMX4_9EUKA</name>
<gene>
    <name evidence="1" type="ORF">M9Y10_029648</name>
</gene>
<dbReference type="EMBL" id="JAPFFF010000004">
    <property type="protein sequence ID" value="KAK8892421.1"/>
    <property type="molecule type" value="Genomic_DNA"/>
</dbReference>
<evidence type="ECO:0000313" key="2">
    <source>
        <dbReference type="Proteomes" id="UP001470230"/>
    </source>
</evidence>
<keyword evidence="2" id="KW-1185">Reference proteome</keyword>
<protein>
    <submittedName>
        <fullName evidence="1">Uncharacterized protein</fullName>
    </submittedName>
</protein>